<reference evidence="1 2" key="1">
    <citation type="journal article" date="2024" name="Science">
        <title>Giant polyketide synthase enzymes in the biosynthesis of giant marine polyether toxins.</title>
        <authorList>
            <person name="Fallon T.R."/>
            <person name="Shende V.V."/>
            <person name="Wierzbicki I.H."/>
            <person name="Pendleton A.L."/>
            <person name="Watervoot N.F."/>
            <person name="Auber R.P."/>
            <person name="Gonzalez D.J."/>
            <person name="Wisecaver J.H."/>
            <person name="Moore B.S."/>
        </authorList>
    </citation>
    <scope>NUCLEOTIDE SEQUENCE [LARGE SCALE GENOMIC DNA]</scope>
    <source>
        <strain evidence="1 2">12B1</strain>
    </source>
</reference>
<proteinExistence type="predicted"/>
<dbReference type="AlphaFoldDB" id="A0AB34IWI0"/>
<accession>A0AB34IWI0</accession>
<evidence type="ECO:0000313" key="1">
    <source>
        <dbReference type="EMBL" id="KAL1508436.1"/>
    </source>
</evidence>
<comment type="caution">
    <text evidence="1">The sequence shown here is derived from an EMBL/GenBank/DDBJ whole genome shotgun (WGS) entry which is preliminary data.</text>
</comment>
<gene>
    <name evidence="1" type="ORF">AB1Y20_004540</name>
</gene>
<keyword evidence="2" id="KW-1185">Reference proteome</keyword>
<name>A0AB34IWI0_PRYPA</name>
<dbReference type="Proteomes" id="UP001515480">
    <property type="component" value="Unassembled WGS sequence"/>
</dbReference>
<organism evidence="1 2">
    <name type="scientific">Prymnesium parvum</name>
    <name type="common">Toxic golden alga</name>
    <dbReference type="NCBI Taxonomy" id="97485"/>
    <lineage>
        <taxon>Eukaryota</taxon>
        <taxon>Haptista</taxon>
        <taxon>Haptophyta</taxon>
        <taxon>Prymnesiophyceae</taxon>
        <taxon>Prymnesiales</taxon>
        <taxon>Prymnesiaceae</taxon>
        <taxon>Prymnesium</taxon>
    </lineage>
</organism>
<sequence>MRMLRTAFTPTCNATVAPASPPGVALTWVTGEKLELCSVGNERHGRGRGGITPSSARKGVSRKYRYSFYHRFQREDFMLVVASGSRRAVSLAACALLLASVGLLLRQPRAVRHSLKPWQWSPVCTIKPAPRVAPPQHHHRALGEGTLQLPDEPLDDFRGSCDLFDQVAASQGLDELIRISHFTTTFGTEGSNMKHLVGVYYGKHLVREGLDYRTSIGKLPAWDTTNDPDELHGAVWSTLAEARPNSTEEFARIATELCSLDHLEERTEYFNQECIHAIGHGAFYVAATEGTHPLVPSYFKAACPAMRFQSVNVTASLVQRADKLCEMTFRPLQATWWPSVCHWGIYHSISQYMAPEAVTDWADPCLLSAFPQFCWVNMMSYHPVTQAFVISRDFGRGLSPAQALQQSAPPSTKGNFACDFTRGRAEGKLCANALSVYLFLTYDAMQHGIPAGADVSALDVFSASLSCPYPQDEMNWLTFDFFFSWWASDLSEYSLASWCAKFVDTALEPEVNDERLVSCIDGSVFSMRFMWPAMLMHMSPPTVEEVHTFCGQVRRVGELSGGVNVSTTKAEAVCRDKVVQSFPVPLRT</sequence>
<evidence type="ECO:0000313" key="2">
    <source>
        <dbReference type="Proteomes" id="UP001515480"/>
    </source>
</evidence>
<dbReference type="EMBL" id="JBGBPQ010000016">
    <property type="protein sequence ID" value="KAL1508436.1"/>
    <property type="molecule type" value="Genomic_DNA"/>
</dbReference>
<protein>
    <submittedName>
        <fullName evidence="1">Uncharacterized protein</fullName>
    </submittedName>
</protein>